<evidence type="ECO:0000313" key="6">
    <source>
        <dbReference type="Proteomes" id="UP000005801"/>
    </source>
</evidence>
<dbReference type="InterPro" id="IPR014716">
    <property type="entry name" value="Fibrinogen_a/b/g_C_1"/>
</dbReference>
<dbReference type="STRING" id="391625.PPSIR1_10725"/>
<evidence type="ECO:0000313" key="5">
    <source>
        <dbReference type="EMBL" id="EDM79071.1"/>
    </source>
</evidence>
<gene>
    <name evidence="5" type="ORF">PPSIR1_10725</name>
</gene>
<dbReference type="InterPro" id="IPR036056">
    <property type="entry name" value="Fibrinogen-like_C"/>
</dbReference>
<evidence type="ECO:0000256" key="2">
    <source>
        <dbReference type="ARBA" id="ARBA00022737"/>
    </source>
</evidence>
<comment type="caution">
    <text evidence="5">The sequence shown here is derived from an EMBL/GenBank/DDBJ whole genome shotgun (WGS) entry which is preliminary data.</text>
</comment>
<keyword evidence="5" id="KW-0449">Lipoprotein</keyword>
<dbReference type="InterPro" id="IPR011936">
    <property type="entry name" value="Myxo_disulph_rpt"/>
</dbReference>
<accession>A6G4X9</accession>
<dbReference type="NCBIfam" id="NF040941">
    <property type="entry name" value="GGGWT_bact"/>
    <property type="match status" value="1"/>
</dbReference>
<keyword evidence="2" id="KW-0677">Repeat</keyword>
<keyword evidence="6" id="KW-1185">Reference proteome</keyword>
<evidence type="ECO:0000256" key="4">
    <source>
        <dbReference type="SAM" id="MobiDB-lite"/>
    </source>
</evidence>
<sequence length="407" mass="43201">MNSALCLGLCLPFTACTDDASGATTDDSGSDDEVGSTEESSSGEETETGSSTGETTEESTEESTEETTDETTEDTTDETTEDTTDETTEDTTEGVESACGDGIVEGDEVCDDGVNDGAYGGCNADCMSLAAYCGDAEVNGPEDCDDANAELDDGCLDDCTAPSSCADLLAYDDALEDGVYAIAPEGWDGEPFDAYCDMEDNGWTLVMRFAPSGGQFDFYSPAWTDASLVNEGVLDPADDSDGKFQAYLSVPAMELRGCMRHPMTNDYACKAYDLPMTATAVDLFTNTPIGSDLDGEGLYFTEDDNQKLEWLTIQGRSVAESSVSPNYIEVGVNIDDDQSCYDAKVRFGLVLNNESNISTLNDAAGFGTASYYTSSCDFEGQDAPWRTPAGFSAGPNIYETAGTIWVR</sequence>
<feature type="compositionally biased region" description="Low complexity" evidence="4">
    <location>
        <begin position="17"/>
        <end position="27"/>
    </location>
</feature>
<keyword evidence="3" id="KW-1015">Disulfide bond</keyword>
<protein>
    <submittedName>
        <fullName evidence="5">Putative lipoprotein</fullName>
    </submittedName>
</protein>
<dbReference type="NCBIfam" id="TIGR02232">
    <property type="entry name" value="myxo_disulf_rpt"/>
    <property type="match status" value="1"/>
</dbReference>
<feature type="compositionally biased region" description="Acidic residues" evidence="4">
    <location>
        <begin position="55"/>
        <end position="93"/>
    </location>
</feature>
<evidence type="ECO:0000256" key="3">
    <source>
        <dbReference type="ARBA" id="ARBA00023157"/>
    </source>
</evidence>
<feature type="compositionally biased region" description="Acidic residues" evidence="4">
    <location>
        <begin position="28"/>
        <end position="47"/>
    </location>
</feature>
<dbReference type="Gene3D" id="3.90.215.10">
    <property type="entry name" value="Gamma Fibrinogen, chain A, domain 1"/>
    <property type="match status" value="1"/>
</dbReference>
<dbReference type="SUPFAM" id="SSF56496">
    <property type="entry name" value="Fibrinogen C-terminal domain-like"/>
    <property type="match status" value="1"/>
</dbReference>
<reference evidence="5 6" key="1">
    <citation type="submission" date="2007-06" db="EMBL/GenBank/DDBJ databases">
        <authorList>
            <person name="Shimkets L."/>
            <person name="Ferriera S."/>
            <person name="Johnson J."/>
            <person name="Kravitz S."/>
            <person name="Beeson K."/>
            <person name="Sutton G."/>
            <person name="Rogers Y.-H."/>
            <person name="Friedman R."/>
            <person name="Frazier M."/>
            <person name="Venter J.C."/>
        </authorList>
    </citation>
    <scope>NUCLEOTIDE SEQUENCE [LARGE SCALE GENOMIC DNA]</scope>
    <source>
        <strain evidence="5 6">SIR-1</strain>
    </source>
</reference>
<feature type="region of interest" description="Disordered" evidence="4">
    <location>
        <begin position="17"/>
        <end position="104"/>
    </location>
</feature>
<proteinExistence type="predicted"/>
<evidence type="ECO:0000256" key="1">
    <source>
        <dbReference type="ARBA" id="ARBA00022729"/>
    </source>
</evidence>
<organism evidence="5 6">
    <name type="scientific">Plesiocystis pacifica SIR-1</name>
    <dbReference type="NCBI Taxonomy" id="391625"/>
    <lineage>
        <taxon>Bacteria</taxon>
        <taxon>Pseudomonadati</taxon>
        <taxon>Myxococcota</taxon>
        <taxon>Polyangia</taxon>
        <taxon>Nannocystales</taxon>
        <taxon>Nannocystaceae</taxon>
        <taxon>Plesiocystis</taxon>
    </lineage>
</organism>
<dbReference type="Proteomes" id="UP000005801">
    <property type="component" value="Unassembled WGS sequence"/>
</dbReference>
<name>A6G4X9_9BACT</name>
<dbReference type="AlphaFoldDB" id="A6G4X9"/>
<keyword evidence="1" id="KW-0732">Signal</keyword>
<dbReference type="EMBL" id="ABCS01000023">
    <property type="protein sequence ID" value="EDM79071.1"/>
    <property type="molecule type" value="Genomic_DNA"/>
</dbReference>